<sequence>MSLAQEFSSWRTPEAKPMDPVPEIGSTAPSTDKLGIPGADGRSTVVTFLRHCGCPFAEKTFLSMRATAASHPSIRFVAVSHSDAAATDKWLGALGGPGTGDAAVTVLSDPDRTLFARWGLGVSSFWHVLSPWALWAVYRLGADEGIWNRPTESGNRWQTAGSFAVDARGKVVWGRPAASASEVVEFGDAVAALERVGSGEEGGRIRANL</sequence>
<proteinExistence type="predicted"/>
<accession>A0A6A6AYM3</accession>
<evidence type="ECO:0000313" key="3">
    <source>
        <dbReference type="Proteomes" id="UP000799438"/>
    </source>
</evidence>
<dbReference type="EMBL" id="ML995508">
    <property type="protein sequence ID" value="KAF2137032.1"/>
    <property type="molecule type" value="Genomic_DNA"/>
</dbReference>
<protein>
    <recommendedName>
        <fullName evidence="4">Thioredoxin domain-containing protein</fullName>
    </recommendedName>
</protein>
<name>A0A6A6AYM3_9PEZI</name>
<organism evidence="2 3">
    <name type="scientific">Aplosporella prunicola CBS 121167</name>
    <dbReference type="NCBI Taxonomy" id="1176127"/>
    <lineage>
        <taxon>Eukaryota</taxon>
        <taxon>Fungi</taxon>
        <taxon>Dikarya</taxon>
        <taxon>Ascomycota</taxon>
        <taxon>Pezizomycotina</taxon>
        <taxon>Dothideomycetes</taxon>
        <taxon>Dothideomycetes incertae sedis</taxon>
        <taxon>Botryosphaeriales</taxon>
        <taxon>Aplosporellaceae</taxon>
        <taxon>Aplosporella</taxon>
    </lineage>
</organism>
<gene>
    <name evidence="2" type="ORF">K452DRAFT_236552</name>
</gene>
<dbReference type="AlphaFoldDB" id="A0A6A6AYM3"/>
<dbReference type="Pfam" id="PF13911">
    <property type="entry name" value="AhpC-TSA_2"/>
    <property type="match status" value="1"/>
</dbReference>
<dbReference type="SUPFAM" id="SSF52833">
    <property type="entry name" value="Thioredoxin-like"/>
    <property type="match status" value="1"/>
</dbReference>
<dbReference type="InterPro" id="IPR036249">
    <property type="entry name" value="Thioredoxin-like_sf"/>
</dbReference>
<dbReference type="InterPro" id="IPR032801">
    <property type="entry name" value="PXL2A/B/C"/>
</dbReference>
<evidence type="ECO:0008006" key="4">
    <source>
        <dbReference type="Google" id="ProtNLM"/>
    </source>
</evidence>
<evidence type="ECO:0000256" key="1">
    <source>
        <dbReference type="SAM" id="MobiDB-lite"/>
    </source>
</evidence>
<dbReference type="PANTHER" id="PTHR42336">
    <property type="entry name" value="THIOREDOXIN DOMAIN-CONTAINING PROTEIN-RELATED"/>
    <property type="match status" value="1"/>
</dbReference>
<dbReference type="RefSeq" id="XP_033392750.1">
    <property type="nucleotide sequence ID" value="XM_033537516.1"/>
</dbReference>
<evidence type="ECO:0000313" key="2">
    <source>
        <dbReference type="EMBL" id="KAF2137032.1"/>
    </source>
</evidence>
<dbReference type="GeneID" id="54295012"/>
<dbReference type="PANTHER" id="PTHR42336:SF1">
    <property type="entry name" value="ALKYL HYDROPEROXIDE REDUCTASE SUBUNIT C_ THIOL SPECIFIC ANTIOXIDANT DOMAIN-CONTAINING PROTEIN"/>
    <property type="match status" value="1"/>
</dbReference>
<feature type="compositionally biased region" description="Polar residues" evidence="1">
    <location>
        <begin position="1"/>
        <end position="11"/>
    </location>
</feature>
<dbReference type="Gene3D" id="3.40.30.10">
    <property type="entry name" value="Glutaredoxin"/>
    <property type="match status" value="1"/>
</dbReference>
<reference evidence="2" key="1">
    <citation type="journal article" date="2020" name="Stud. Mycol.">
        <title>101 Dothideomycetes genomes: a test case for predicting lifestyles and emergence of pathogens.</title>
        <authorList>
            <person name="Haridas S."/>
            <person name="Albert R."/>
            <person name="Binder M."/>
            <person name="Bloem J."/>
            <person name="Labutti K."/>
            <person name="Salamov A."/>
            <person name="Andreopoulos B."/>
            <person name="Baker S."/>
            <person name="Barry K."/>
            <person name="Bills G."/>
            <person name="Bluhm B."/>
            <person name="Cannon C."/>
            <person name="Castanera R."/>
            <person name="Culley D."/>
            <person name="Daum C."/>
            <person name="Ezra D."/>
            <person name="Gonzalez J."/>
            <person name="Henrissat B."/>
            <person name="Kuo A."/>
            <person name="Liang C."/>
            <person name="Lipzen A."/>
            <person name="Lutzoni F."/>
            <person name="Magnuson J."/>
            <person name="Mondo S."/>
            <person name="Nolan M."/>
            <person name="Ohm R."/>
            <person name="Pangilinan J."/>
            <person name="Park H.-J."/>
            <person name="Ramirez L."/>
            <person name="Alfaro M."/>
            <person name="Sun H."/>
            <person name="Tritt A."/>
            <person name="Yoshinaga Y."/>
            <person name="Zwiers L.-H."/>
            <person name="Turgeon B."/>
            <person name="Goodwin S."/>
            <person name="Spatafora J."/>
            <person name="Crous P."/>
            <person name="Grigoriev I."/>
        </authorList>
    </citation>
    <scope>NUCLEOTIDE SEQUENCE</scope>
    <source>
        <strain evidence="2">CBS 121167</strain>
    </source>
</reference>
<dbReference type="Proteomes" id="UP000799438">
    <property type="component" value="Unassembled WGS sequence"/>
</dbReference>
<dbReference type="OrthoDB" id="40334at2759"/>
<keyword evidence="3" id="KW-1185">Reference proteome</keyword>
<feature type="region of interest" description="Disordered" evidence="1">
    <location>
        <begin position="1"/>
        <end position="38"/>
    </location>
</feature>